<keyword evidence="11" id="KW-1185">Reference proteome</keyword>
<name>A0A378XBU3_9BURK</name>
<dbReference type="Proteomes" id="UP000594903">
    <property type="component" value="Chromosome"/>
</dbReference>
<dbReference type="GO" id="GO:0008173">
    <property type="term" value="F:RNA methyltransferase activity"/>
    <property type="evidence" value="ECO:0007669"/>
    <property type="project" value="InterPro"/>
</dbReference>
<dbReference type="STRING" id="1122619.GCA_000373745_01232"/>
<gene>
    <name evidence="9" type="primary">rsmB_1</name>
    <name evidence="8" type="ORF">I6G29_02265</name>
    <name evidence="9" type="ORF">NCTC11997_00502</name>
</gene>
<dbReference type="AlphaFoldDB" id="A0A378XBU3"/>
<dbReference type="OrthoDB" id="9810297at2"/>
<evidence type="ECO:0000313" key="11">
    <source>
        <dbReference type="Proteomes" id="UP000594903"/>
    </source>
</evidence>
<dbReference type="Pfam" id="PF22458">
    <property type="entry name" value="RsmF-B_ferredox"/>
    <property type="match status" value="1"/>
</dbReference>
<evidence type="ECO:0000256" key="3">
    <source>
        <dbReference type="ARBA" id="ARBA00022691"/>
    </source>
</evidence>
<dbReference type="RefSeq" id="WP_115148605.1">
    <property type="nucleotide sequence ID" value="NZ_UGSB01000001.1"/>
</dbReference>
<accession>A0A378XBU3</accession>
<feature type="domain" description="SAM-dependent MTase RsmB/NOP-type" evidence="7">
    <location>
        <begin position="171"/>
        <end position="452"/>
    </location>
</feature>
<dbReference type="GO" id="GO:0003723">
    <property type="term" value="F:RNA binding"/>
    <property type="evidence" value="ECO:0007669"/>
    <property type="project" value="UniProtKB-UniRule"/>
</dbReference>
<protein>
    <submittedName>
        <fullName evidence="9">Ribosomal RNA small subunit methyltransferase B</fullName>
        <ecNumber evidence="9">2.1.1.176</ecNumber>
    </submittedName>
    <submittedName>
        <fullName evidence="8">RsmB/NOP family class I SAM-dependent RNA methyltransferase</fullName>
    </submittedName>
</protein>
<dbReference type="Pfam" id="PF01189">
    <property type="entry name" value="Methyltr_RsmB-F"/>
    <property type="match status" value="1"/>
</dbReference>
<dbReference type="InterPro" id="IPR049560">
    <property type="entry name" value="MeTrfase_RsmB-F_NOP2_cat"/>
</dbReference>
<evidence type="ECO:0000256" key="4">
    <source>
        <dbReference type="ARBA" id="ARBA00022884"/>
    </source>
</evidence>
<dbReference type="InterPro" id="IPR023267">
    <property type="entry name" value="RCMT"/>
</dbReference>
<dbReference type="PANTHER" id="PTHR22807:SF53">
    <property type="entry name" value="RIBOSOMAL RNA SMALL SUBUNIT METHYLTRANSFERASE B-RELATED"/>
    <property type="match status" value="1"/>
</dbReference>
<dbReference type="GO" id="GO:0001510">
    <property type="term" value="P:RNA methylation"/>
    <property type="evidence" value="ECO:0007669"/>
    <property type="project" value="InterPro"/>
</dbReference>
<dbReference type="SUPFAM" id="SSF53335">
    <property type="entry name" value="S-adenosyl-L-methionine-dependent methyltransferases"/>
    <property type="match status" value="1"/>
</dbReference>
<reference evidence="9 10" key="1">
    <citation type="submission" date="2018-06" db="EMBL/GenBank/DDBJ databases">
        <authorList>
            <consortium name="Pathogen Informatics"/>
            <person name="Doyle S."/>
        </authorList>
    </citation>
    <scope>NUCLEOTIDE SEQUENCE [LARGE SCALE GENOMIC DNA]</scope>
    <source>
        <strain evidence="9 10">NCTC11997</strain>
    </source>
</reference>
<evidence type="ECO:0000313" key="9">
    <source>
        <dbReference type="EMBL" id="SUA51173.1"/>
    </source>
</evidence>
<reference evidence="8 11" key="2">
    <citation type="submission" date="2020-12" db="EMBL/GenBank/DDBJ databases">
        <title>FDA dAtabase for Regulatory Grade micrObial Sequences (FDA-ARGOS): Supporting development and validation of Infectious Disease Dx tests.</title>
        <authorList>
            <person name="Sproer C."/>
            <person name="Gronow S."/>
            <person name="Severitt S."/>
            <person name="Schroder I."/>
            <person name="Tallon L."/>
            <person name="Sadzewicz L."/>
            <person name="Zhao X."/>
            <person name="Boylan J."/>
            <person name="Ott S."/>
            <person name="Bowen H."/>
            <person name="Vavikolanu K."/>
            <person name="Mehta A."/>
            <person name="Aluvathingal J."/>
            <person name="Nadendla S."/>
            <person name="Lowell S."/>
            <person name="Myers T."/>
            <person name="Yan Y."/>
            <person name="Sichtig H."/>
        </authorList>
    </citation>
    <scope>NUCLEOTIDE SEQUENCE [LARGE SCALE GENOMIC DNA]</scope>
    <source>
        <strain evidence="8 11">FDAARGOS_872</strain>
    </source>
</reference>
<dbReference type="EC" id="2.1.1.176" evidence="9"/>
<evidence type="ECO:0000256" key="1">
    <source>
        <dbReference type="ARBA" id="ARBA00022603"/>
    </source>
</evidence>
<proteinExistence type="inferred from homology"/>
<dbReference type="InterPro" id="IPR001678">
    <property type="entry name" value="MeTrfase_RsmB-F_NOP2_dom"/>
</dbReference>
<comment type="similarity">
    <text evidence="5">Belongs to the class I-like SAM-binding methyltransferase superfamily. RsmB/NOP family.</text>
</comment>
<feature type="region of interest" description="Disordered" evidence="6">
    <location>
        <begin position="1"/>
        <end position="24"/>
    </location>
</feature>
<comment type="caution">
    <text evidence="5">Lacks conserved residue(s) required for the propagation of feature annotation.</text>
</comment>
<dbReference type="PROSITE" id="PS51686">
    <property type="entry name" value="SAM_MT_RSMB_NOP"/>
    <property type="match status" value="1"/>
</dbReference>
<keyword evidence="4 5" id="KW-0694">RNA-binding</keyword>
<dbReference type="PRINTS" id="PR02008">
    <property type="entry name" value="RCMTFAMILY"/>
</dbReference>
<evidence type="ECO:0000259" key="7">
    <source>
        <dbReference type="PROSITE" id="PS51686"/>
    </source>
</evidence>
<dbReference type="InterPro" id="IPR029063">
    <property type="entry name" value="SAM-dependent_MTases_sf"/>
</dbReference>
<evidence type="ECO:0000256" key="2">
    <source>
        <dbReference type="ARBA" id="ARBA00022679"/>
    </source>
</evidence>
<feature type="active site" description="Nucleophile" evidence="5">
    <location>
        <position position="388"/>
    </location>
</feature>
<dbReference type="InterPro" id="IPR054728">
    <property type="entry name" value="RsmB-like_ferredoxin"/>
</dbReference>
<evidence type="ECO:0000313" key="10">
    <source>
        <dbReference type="Proteomes" id="UP000254603"/>
    </source>
</evidence>
<feature type="binding site" evidence="5">
    <location>
        <position position="288"/>
    </location>
    <ligand>
        <name>S-adenosyl-L-methionine</name>
        <dbReference type="ChEBI" id="CHEBI:59789"/>
    </ligand>
</feature>
<sequence>MVDRRKKPSVSRAKRPVQKGAAAKQVQAVERSAADFANARLQQLQRVLVEVLKFKYPADAVLSHWFRENRALGSRDRHEISETVFDILRHLRRYRHFAQSGEGSEFRRLALLGLLAINGPEYLDEVLTPFEKEWLARISQLDLATMPWEVRHSLPDWLAVKLRDFNQADELVDALNTKAPLDLRVNPLKTDRTAILKKMSDRPYSPGQPVATPYSPWGIRLSKKPAVHHWPLFKDGSLEVQDEGSQILCALVSPRRGAMVIDFCAGAGGKTLLLGAMMRSSGRIYAFDVSDARLARAKPRLARSGLSNVTPVVIANENDPRVKRLAGKADRVLVDAPCSGLGTLRRNPDMKWRQSPEGIAEFVDLQQRILQSAARCVAPGGRLVYSTCSILPEENEAQIEAFLAKNPDFTLINAIDALGDRIKGLEMADDYLRLRPDVHGTDGFFAAVLERRTAE</sequence>
<dbReference type="Gene3D" id="3.40.50.150">
    <property type="entry name" value="Vaccinia Virus protein VP39"/>
    <property type="match status" value="1"/>
</dbReference>
<dbReference type="Proteomes" id="UP000254603">
    <property type="component" value="Unassembled WGS sequence"/>
</dbReference>
<dbReference type="EMBL" id="CP065725">
    <property type="protein sequence ID" value="QPT40456.1"/>
    <property type="molecule type" value="Genomic_DNA"/>
</dbReference>
<dbReference type="PANTHER" id="PTHR22807">
    <property type="entry name" value="NOP2 YEAST -RELATED NOL1/NOP2/FMU SUN DOMAIN-CONTAINING"/>
    <property type="match status" value="1"/>
</dbReference>
<keyword evidence="2 5" id="KW-0808">Transferase</keyword>
<evidence type="ECO:0000256" key="6">
    <source>
        <dbReference type="SAM" id="MobiDB-lite"/>
    </source>
</evidence>
<evidence type="ECO:0000256" key="5">
    <source>
        <dbReference type="PROSITE-ProRule" id="PRU01023"/>
    </source>
</evidence>
<feature type="binding site" evidence="5">
    <location>
        <position position="335"/>
    </location>
    <ligand>
        <name>S-adenosyl-L-methionine</name>
        <dbReference type="ChEBI" id="CHEBI:59789"/>
    </ligand>
</feature>
<evidence type="ECO:0000313" key="8">
    <source>
        <dbReference type="EMBL" id="QPT40456.1"/>
    </source>
</evidence>
<dbReference type="EMBL" id="UGSB01000001">
    <property type="protein sequence ID" value="SUA51173.1"/>
    <property type="molecule type" value="Genomic_DNA"/>
</dbReference>
<organism evidence="9 10">
    <name type="scientific">Oligella ureolytica</name>
    <dbReference type="NCBI Taxonomy" id="90244"/>
    <lineage>
        <taxon>Bacteria</taxon>
        <taxon>Pseudomonadati</taxon>
        <taxon>Pseudomonadota</taxon>
        <taxon>Betaproteobacteria</taxon>
        <taxon>Burkholderiales</taxon>
        <taxon>Alcaligenaceae</taxon>
        <taxon>Oligella</taxon>
    </lineage>
</organism>
<keyword evidence="3 5" id="KW-0949">S-adenosyl-L-methionine</keyword>
<feature type="compositionally biased region" description="Basic residues" evidence="6">
    <location>
        <begin position="1"/>
        <end position="17"/>
    </location>
</feature>
<keyword evidence="1 5" id="KW-0489">Methyltransferase</keyword>
<dbReference type="CDD" id="cd02440">
    <property type="entry name" value="AdoMet_MTases"/>
    <property type="match status" value="1"/>
</dbReference>